<evidence type="ECO:0000259" key="1">
    <source>
        <dbReference type="PROSITE" id="PS51462"/>
    </source>
</evidence>
<dbReference type="AlphaFoldDB" id="A0AAW9QER9"/>
<dbReference type="CDD" id="cd03676">
    <property type="entry name" value="NUDIX_Tnr3_like"/>
    <property type="match status" value="1"/>
</dbReference>
<dbReference type="Pfam" id="PF00293">
    <property type="entry name" value="NUDIX"/>
    <property type="match status" value="1"/>
</dbReference>
<sequence length="278" mass="29212">MPFLLGRTAVGSVGVAHLGVLALLAAASTRPALCRVEATGVGLSQAAQATAWLSEVNDRLRARGLIPGWRDERYAVVDPAAAAGAPALAVIERAAARFWGTLTAGAHANGYVADASGRPTHLWIARRALSKATDPGKLDNLVGGGVPLGQSPFETLVREGWEEAGLAAARFAAAQPGRVLRLHRDVPEGLQAERLHVFDLALPAGVQPVNQDGEVAEFHCLPVDEALARARAGEMTVDAALVTLDFALRRRLLPPHEHDGVAQAFARLCTEPDGVQPV</sequence>
<organism evidence="2 3">
    <name type="scientific">Aquincola agrisoli</name>
    <dbReference type="NCBI Taxonomy" id="3119538"/>
    <lineage>
        <taxon>Bacteria</taxon>
        <taxon>Pseudomonadati</taxon>
        <taxon>Pseudomonadota</taxon>
        <taxon>Betaproteobacteria</taxon>
        <taxon>Burkholderiales</taxon>
        <taxon>Sphaerotilaceae</taxon>
        <taxon>Aquincola</taxon>
    </lineage>
</organism>
<proteinExistence type="predicted"/>
<keyword evidence="3" id="KW-1185">Reference proteome</keyword>
<reference evidence="2 3" key="1">
    <citation type="submission" date="2024-02" db="EMBL/GenBank/DDBJ databases">
        <title>Genome sequence of Aquincola sp. MAHUQ-54.</title>
        <authorList>
            <person name="Huq M.A."/>
        </authorList>
    </citation>
    <scope>NUCLEOTIDE SEQUENCE [LARGE SCALE GENOMIC DNA]</scope>
    <source>
        <strain evidence="2 3">MAHUQ-54</strain>
    </source>
</reference>
<dbReference type="GO" id="GO:0003824">
    <property type="term" value="F:catalytic activity"/>
    <property type="evidence" value="ECO:0007669"/>
    <property type="project" value="UniProtKB-ARBA"/>
</dbReference>
<gene>
    <name evidence="2" type="ORF">V4F39_15495</name>
</gene>
<dbReference type="Proteomes" id="UP001336250">
    <property type="component" value="Unassembled WGS sequence"/>
</dbReference>
<dbReference type="RefSeq" id="WP_332290498.1">
    <property type="nucleotide sequence ID" value="NZ_JAZIBG010000028.1"/>
</dbReference>
<dbReference type="InterPro" id="IPR000086">
    <property type="entry name" value="NUDIX_hydrolase_dom"/>
</dbReference>
<dbReference type="Pfam" id="PF15916">
    <property type="entry name" value="DUF4743"/>
    <property type="match status" value="1"/>
</dbReference>
<evidence type="ECO:0000313" key="2">
    <source>
        <dbReference type="EMBL" id="MEF7615322.1"/>
    </source>
</evidence>
<dbReference type="SUPFAM" id="SSF55811">
    <property type="entry name" value="Nudix"/>
    <property type="match status" value="1"/>
</dbReference>
<dbReference type="InterPro" id="IPR015797">
    <property type="entry name" value="NUDIX_hydrolase-like_dom_sf"/>
</dbReference>
<dbReference type="InterPro" id="IPR031804">
    <property type="entry name" value="DUF4743"/>
</dbReference>
<dbReference type="Gene3D" id="3.90.79.10">
    <property type="entry name" value="Nucleoside Triphosphate Pyrophosphohydrolase"/>
    <property type="match status" value="1"/>
</dbReference>
<dbReference type="PROSITE" id="PS51462">
    <property type="entry name" value="NUDIX"/>
    <property type="match status" value="1"/>
</dbReference>
<accession>A0AAW9QER9</accession>
<feature type="domain" description="Nudix hydrolase" evidence="1">
    <location>
        <begin position="103"/>
        <end position="243"/>
    </location>
</feature>
<evidence type="ECO:0000313" key="3">
    <source>
        <dbReference type="Proteomes" id="UP001336250"/>
    </source>
</evidence>
<protein>
    <submittedName>
        <fullName evidence="2">DUF4743 domain-containing protein</fullName>
    </submittedName>
</protein>
<dbReference type="EMBL" id="JAZIBG010000028">
    <property type="protein sequence ID" value="MEF7615322.1"/>
    <property type="molecule type" value="Genomic_DNA"/>
</dbReference>
<name>A0AAW9QER9_9BURK</name>
<comment type="caution">
    <text evidence="2">The sequence shown here is derived from an EMBL/GenBank/DDBJ whole genome shotgun (WGS) entry which is preliminary data.</text>
</comment>